<dbReference type="STRING" id="1462526.BN990_04167"/>
<dbReference type="RefSeq" id="WP_038246623.1">
    <property type="nucleotide sequence ID" value="NZ_BNER01000008.1"/>
</dbReference>
<proteinExistence type="predicted"/>
<gene>
    <name evidence="1" type="ORF">BN990_04167</name>
</gene>
<name>A0A024QHV5_9BACI</name>
<comment type="caution">
    <text evidence="1">The sequence shown here is derived from an EMBL/GenBank/DDBJ whole genome shotgun (WGS) entry which is preliminary data.</text>
</comment>
<dbReference type="EMBL" id="CCDP010000003">
    <property type="protein sequence ID" value="CDQ41790.1"/>
    <property type="molecule type" value="Genomic_DNA"/>
</dbReference>
<organism evidence="1 2">
    <name type="scientific">Virgibacillus massiliensis</name>
    <dbReference type="NCBI Taxonomy" id="1462526"/>
    <lineage>
        <taxon>Bacteria</taxon>
        <taxon>Bacillati</taxon>
        <taxon>Bacillota</taxon>
        <taxon>Bacilli</taxon>
        <taxon>Bacillales</taxon>
        <taxon>Bacillaceae</taxon>
        <taxon>Virgibacillus</taxon>
    </lineage>
</organism>
<dbReference type="AlphaFoldDB" id="A0A024QHV5"/>
<accession>A0A024QHV5</accession>
<keyword evidence="2" id="KW-1185">Reference proteome</keyword>
<protein>
    <submittedName>
        <fullName evidence="1">Uncharacterized protein</fullName>
    </submittedName>
</protein>
<reference evidence="2" key="2">
    <citation type="submission" date="2014-05" db="EMBL/GenBank/DDBJ databases">
        <title>Draft genome sequence of Virgibacillus massiliensis Vm-5.</title>
        <authorList>
            <person name="Khelaifia S."/>
            <person name="Croce O."/>
            <person name="Lagier J.C."/>
            <person name="Raoult D."/>
        </authorList>
    </citation>
    <scope>NUCLEOTIDE SEQUENCE [LARGE SCALE GENOMIC DNA]</scope>
    <source>
        <strain evidence="2">Vm-5</strain>
    </source>
</reference>
<reference evidence="1 2" key="1">
    <citation type="submission" date="2014-03" db="EMBL/GenBank/DDBJ databases">
        <authorList>
            <person name="Urmite Genomes U."/>
        </authorList>
    </citation>
    <scope>NUCLEOTIDE SEQUENCE [LARGE SCALE GENOMIC DNA]</scope>
    <source>
        <strain evidence="1 2">Vm-5</strain>
    </source>
</reference>
<sequence length="349" mass="39628">MPVYSERELIPFVNELEARLMSANREIEDWSESKGSILNSISKVGSNTTRSTTALVKADEALAEIGTATFDIVASRGQRLKKLIDNLKEEMVEIAKDTEGRSSSDPRINKEIDNAVSEVDGIIKDGLKLDYRLQKITDIALEGKDISDKDLIIPYVYELQEVTSREIQIPLLEGAAFVSGEVTVLDQNKNPILHPAGEIIHGTITKEGIVSLNYLPLEVIKLYFPVEMALKDVPHDIMFYMIDTLVQKNSQNMQDLLTFQKEQQDILSDIQAMQGQDWTVDFSIMQNHKEIIQEQITPKGLYIEIIDGKAHAFFSYNDHKNLSHFELEKWDEEQKKYVPFDGDRGIIPK</sequence>
<evidence type="ECO:0000313" key="1">
    <source>
        <dbReference type="EMBL" id="CDQ41790.1"/>
    </source>
</evidence>
<evidence type="ECO:0000313" key="2">
    <source>
        <dbReference type="Proteomes" id="UP000028875"/>
    </source>
</evidence>
<dbReference type="Proteomes" id="UP000028875">
    <property type="component" value="Unassembled WGS sequence"/>
</dbReference>